<name>A0ABQ0AEG2_9GAMM</name>
<keyword evidence="4 6" id="KW-1133">Transmembrane helix</keyword>
<dbReference type="Pfam" id="PF12704">
    <property type="entry name" value="MacB_PCD"/>
    <property type="match status" value="1"/>
</dbReference>
<keyword evidence="10" id="KW-1185">Reference proteome</keyword>
<feature type="transmembrane region" description="Helical" evidence="6">
    <location>
        <begin position="15"/>
        <end position="34"/>
    </location>
</feature>
<keyword evidence="3 6" id="KW-0812">Transmembrane</keyword>
<gene>
    <name evidence="9" type="ORF">NBRC116591_38560</name>
</gene>
<evidence type="ECO:0000256" key="4">
    <source>
        <dbReference type="ARBA" id="ARBA00022989"/>
    </source>
</evidence>
<keyword evidence="5 6" id="KW-0472">Membrane</keyword>
<protein>
    <submittedName>
        <fullName evidence="9">ABC transporter permease</fullName>
    </submittedName>
</protein>
<evidence type="ECO:0000313" key="10">
    <source>
        <dbReference type="Proteomes" id="UP001465153"/>
    </source>
</evidence>
<feature type="domain" description="MacB-like periplasmic core" evidence="8">
    <location>
        <begin position="18"/>
        <end position="209"/>
    </location>
</feature>
<feature type="transmembrane region" description="Helical" evidence="6">
    <location>
        <begin position="322"/>
        <end position="339"/>
    </location>
</feature>
<dbReference type="EMBL" id="BAABWN010000018">
    <property type="protein sequence ID" value="GAA6170044.1"/>
    <property type="molecule type" value="Genomic_DNA"/>
</dbReference>
<proteinExistence type="predicted"/>
<dbReference type="Proteomes" id="UP001465153">
    <property type="component" value="Unassembled WGS sequence"/>
</dbReference>
<evidence type="ECO:0000259" key="7">
    <source>
        <dbReference type="Pfam" id="PF02687"/>
    </source>
</evidence>
<evidence type="ECO:0000256" key="6">
    <source>
        <dbReference type="SAM" id="Phobius"/>
    </source>
</evidence>
<accession>A0ABQ0AEG2</accession>
<dbReference type="RefSeq" id="WP_353304398.1">
    <property type="nucleotide sequence ID" value="NZ_BAABWN010000018.1"/>
</dbReference>
<feature type="transmembrane region" description="Helical" evidence="6">
    <location>
        <begin position="384"/>
        <end position="407"/>
    </location>
</feature>
<evidence type="ECO:0000256" key="3">
    <source>
        <dbReference type="ARBA" id="ARBA00022692"/>
    </source>
</evidence>
<reference evidence="9 10" key="1">
    <citation type="submission" date="2024-04" db="EMBL/GenBank/DDBJ databases">
        <title>Draft genome sequence of Sessilibacter corallicola NBRC 116591.</title>
        <authorList>
            <person name="Miyakawa T."/>
            <person name="Kusuya Y."/>
            <person name="Miura T."/>
        </authorList>
    </citation>
    <scope>NUCLEOTIDE SEQUENCE [LARGE SCALE GENOMIC DNA]</scope>
    <source>
        <strain evidence="9 10">KU-00831-HH</strain>
    </source>
</reference>
<keyword evidence="2" id="KW-1003">Cell membrane</keyword>
<evidence type="ECO:0000259" key="8">
    <source>
        <dbReference type="Pfam" id="PF12704"/>
    </source>
</evidence>
<dbReference type="InterPro" id="IPR003838">
    <property type="entry name" value="ABC3_permease_C"/>
</dbReference>
<sequence>MLLRFAFKSLIARKVSVGLTVFSICISVFVLLAIGHIKNETKSSFTNTVSGVDLIVGARTGQLNLLLYSVFRIGNATNNISWDTYQELANNRSVAWTIPISLGDSHRGYRVMGTDGNYFEHFSYSNKQPLGFQAGKPFEDTFDAVLGAEVAKTLGYKIGDKITLSHGLGSTSFSEHSNNPFTVVGIINPTGTPVDQTVHVPLAGIEAIHVGWQSGVNLSGFGANNALAQQAKDLTPKTITAFMVGLNSKIATFSFQRQVNQYSSEAMMAILPGVTLAELWRMMSIMENVLLAISILVLIAALVGMSTMMLATMRERKQEFSVLRAIGASPLFIVVLIQLEAILTTLMSIAVAILVLLLGIEFTQGILSSRFGLFISSQIFTTDLMLALGAVVVSTILMGIFPAVSAYRTSKA</sequence>
<feature type="transmembrane region" description="Helical" evidence="6">
    <location>
        <begin position="345"/>
        <end position="363"/>
    </location>
</feature>
<dbReference type="Pfam" id="PF02687">
    <property type="entry name" value="FtsX"/>
    <property type="match status" value="1"/>
</dbReference>
<evidence type="ECO:0000313" key="9">
    <source>
        <dbReference type="EMBL" id="GAA6170044.1"/>
    </source>
</evidence>
<dbReference type="InterPro" id="IPR025857">
    <property type="entry name" value="MacB_PCD"/>
</dbReference>
<dbReference type="PANTHER" id="PTHR43738">
    <property type="entry name" value="ABC TRANSPORTER, MEMBRANE PROTEIN"/>
    <property type="match status" value="1"/>
</dbReference>
<comment type="caution">
    <text evidence="9">The sequence shown here is derived from an EMBL/GenBank/DDBJ whole genome shotgun (WGS) entry which is preliminary data.</text>
</comment>
<organism evidence="9 10">
    <name type="scientific">Sessilibacter corallicola</name>
    <dbReference type="NCBI Taxonomy" id="2904075"/>
    <lineage>
        <taxon>Bacteria</taxon>
        <taxon>Pseudomonadati</taxon>
        <taxon>Pseudomonadota</taxon>
        <taxon>Gammaproteobacteria</taxon>
        <taxon>Cellvibrionales</taxon>
        <taxon>Cellvibrionaceae</taxon>
        <taxon>Sessilibacter</taxon>
    </lineage>
</organism>
<evidence type="ECO:0000256" key="5">
    <source>
        <dbReference type="ARBA" id="ARBA00023136"/>
    </source>
</evidence>
<evidence type="ECO:0000256" key="1">
    <source>
        <dbReference type="ARBA" id="ARBA00004651"/>
    </source>
</evidence>
<dbReference type="PANTHER" id="PTHR43738:SF2">
    <property type="entry name" value="ABC TRANSPORTER PERMEASE"/>
    <property type="match status" value="1"/>
</dbReference>
<evidence type="ECO:0000256" key="2">
    <source>
        <dbReference type="ARBA" id="ARBA00022475"/>
    </source>
</evidence>
<feature type="transmembrane region" description="Helical" evidence="6">
    <location>
        <begin position="289"/>
        <end position="310"/>
    </location>
</feature>
<comment type="subcellular location">
    <subcellularLocation>
        <location evidence="1">Cell membrane</location>
        <topology evidence="1">Multi-pass membrane protein</topology>
    </subcellularLocation>
</comment>
<feature type="domain" description="ABC3 transporter permease C-terminal" evidence="7">
    <location>
        <begin position="292"/>
        <end position="409"/>
    </location>
</feature>
<dbReference type="InterPro" id="IPR051125">
    <property type="entry name" value="ABC-4/HrtB_transporter"/>
</dbReference>